<name>A0A8S9L3D5_BRACR</name>
<organism evidence="1 2">
    <name type="scientific">Brassica cretica</name>
    <name type="common">Mustard</name>
    <dbReference type="NCBI Taxonomy" id="69181"/>
    <lineage>
        <taxon>Eukaryota</taxon>
        <taxon>Viridiplantae</taxon>
        <taxon>Streptophyta</taxon>
        <taxon>Embryophyta</taxon>
        <taxon>Tracheophyta</taxon>
        <taxon>Spermatophyta</taxon>
        <taxon>Magnoliopsida</taxon>
        <taxon>eudicotyledons</taxon>
        <taxon>Gunneridae</taxon>
        <taxon>Pentapetalae</taxon>
        <taxon>rosids</taxon>
        <taxon>malvids</taxon>
        <taxon>Brassicales</taxon>
        <taxon>Brassicaceae</taxon>
        <taxon>Brassiceae</taxon>
        <taxon>Brassica</taxon>
    </lineage>
</organism>
<dbReference type="Proteomes" id="UP000712281">
    <property type="component" value="Unassembled WGS sequence"/>
</dbReference>
<protein>
    <submittedName>
        <fullName evidence="1">Uncharacterized protein</fullName>
    </submittedName>
</protein>
<reference evidence="1" key="1">
    <citation type="submission" date="2019-12" db="EMBL/GenBank/DDBJ databases">
        <title>Genome sequencing and annotation of Brassica cretica.</title>
        <authorList>
            <person name="Studholme D.J."/>
            <person name="Sarris P.F."/>
        </authorList>
    </citation>
    <scope>NUCLEOTIDE SEQUENCE</scope>
    <source>
        <strain evidence="1">PFS-001/15</strain>
        <tissue evidence="1">Leaf</tissue>
    </source>
</reference>
<sequence>MEKQAIVVVRPRACGVGDGLEGALAVSWRFDYSLLHGGKLRVGAAADDLTTTCGV</sequence>
<evidence type="ECO:0000313" key="1">
    <source>
        <dbReference type="EMBL" id="KAF2599878.1"/>
    </source>
</evidence>
<dbReference type="AlphaFoldDB" id="A0A8S9L3D5"/>
<comment type="caution">
    <text evidence="1">The sequence shown here is derived from an EMBL/GenBank/DDBJ whole genome shotgun (WGS) entry which is preliminary data.</text>
</comment>
<dbReference type="EMBL" id="QGKW02000717">
    <property type="protein sequence ID" value="KAF2599878.1"/>
    <property type="molecule type" value="Genomic_DNA"/>
</dbReference>
<evidence type="ECO:0000313" key="2">
    <source>
        <dbReference type="Proteomes" id="UP000712281"/>
    </source>
</evidence>
<proteinExistence type="predicted"/>
<gene>
    <name evidence="1" type="ORF">F2Q68_00012062</name>
</gene>
<accession>A0A8S9L3D5</accession>